<evidence type="ECO:0000313" key="3">
    <source>
        <dbReference type="Proteomes" id="UP000053593"/>
    </source>
</evidence>
<proteinExistence type="predicted"/>
<organism evidence="2 3">
    <name type="scientific">Collybiopsis luxurians FD-317 M1</name>
    <dbReference type="NCBI Taxonomy" id="944289"/>
    <lineage>
        <taxon>Eukaryota</taxon>
        <taxon>Fungi</taxon>
        <taxon>Dikarya</taxon>
        <taxon>Basidiomycota</taxon>
        <taxon>Agaricomycotina</taxon>
        <taxon>Agaricomycetes</taxon>
        <taxon>Agaricomycetidae</taxon>
        <taxon>Agaricales</taxon>
        <taxon>Marasmiineae</taxon>
        <taxon>Omphalotaceae</taxon>
        <taxon>Collybiopsis</taxon>
        <taxon>Collybiopsis luxurians</taxon>
    </lineage>
</organism>
<dbReference type="AlphaFoldDB" id="A0A0D0C4L7"/>
<dbReference type="EMBL" id="KN834837">
    <property type="protein sequence ID" value="KIK52777.1"/>
    <property type="molecule type" value="Genomic_DNA"/>
</dbReference>
<reference evidence="2 3" key="1">
    <citation type="submission" date="2014-04" db="EMBL/GenBank/DDBJ databases">
        <title>Evolutionary Origins and Diversification of the Mycorrhizal Mutualists.</title>
        <authorList>
            <consortium name="DOE Joint Genome Institute"/>
            <consortium name="Mycorrhizal Genomics Consortium"/>
            <person name="Kohler A."/>
            <person name="Kuo A."/>
            <person name="Nagy L.G."/>
            <person name="Floudas D."/>
            <person name="Copeland A."/>
            <person name="Barry K.W."/>
            <person name="Cichocki N."/>
            <person name="Veneault-Fourrey C."/>
            <person name="LaButti K."/>
            <person name="Lindquist E.A."/>
            <person name="Lipzen A."/>
            <person name="Lundell T."/>
            <person name="Morin E."/>
            <person name="Murat C."/>
            <person name="Riley R."/>
            <person name="Ohm R."/>
            <person name="Sun H."/>
            <person name="Tunlid A."/>
            <person name="Henrissat B."/>
            <person name="Grigoriev I.V."/>
            <person name="Hibbett D.S."/>
            <person name="Martin F."/>
        </authorList>
    </citation>
    <scope>NUCLEOTIDE SEQUENCE [LARGE SCALE GENOMIC DNA]</scope>
    <source>
        <strain evidence="2 3">FD-317 M1</strain>
    </source>
</reference>
<feature type="compositionally biased region" description="Basic and acidic residues" evidence="1">
    <location>
        <begin position="74"/>
        <end position="87"/>
    </location>
</feature>
<protein>
    <submittedName>
        <fullName evidence="2">Uncharacterized protein</fullName>
    </submittedName>
</protein>
<dbReference type="HOGENOM" id="CLU_2015539_0_0_1"/>
<name>A0A0D0C4L7_9AGAR</name>
<sequence>MSAPSVITAQSKYKAHLAALKKAQDMVQNLVNADFTEDKCRPAVDHIDFVTPSKVDHKSKSKTTHEEADSDPEVVGHSKSTDTDKSGEAVQLKQSMLSFKKKQNQDCPYEGPNCPNGQAGANE</sequence>
<evidence type="ECO:0000313" key="2">
    <source>
        <dbReference type="EMBL" id="KIK52777.1"/>
    </source>
</evidence>
<keyword evidence="3" id="KW-1185">Reference proteome</keyword>
<accession>A0A0D0C4L7</accession>
<feature type="compositionally biased region" description="Basic and acidic residues" evidence="1">
    <location>
        <begin position="50"/>
        <end position="67"/>
    </location>
</feature>
<gene>
    <name evidence="2" type="ORF">GYMLUDRAFT_250912</name>
</gene>
<dbReference type="Proteomes" id="UP000053593">
    <property type="component" value="Unassembled WGS sequence"/>
</dbReference>
<feature type="region of interest" description="Disordered" evidence="1">
    <location>
        <begin position="50"/>
        <end position="123"/>
    </location>
</feature>
<evidence type="ECO:0000256" key="1">
    <source>
        <dbReference type="SAM" id="MobiDB-lite"/>
    </source>
</evidence>